<keyword evidence="1" id="KW-0560">Oxidoreductase</keyword>
<gene>
    <name evidence="4" type="ORF">PGQ11_010157</name>
</gene>
<keyword evidence="5" id="KW-1185">Reference proteome</keyword>
<dbReference type="Proteomes" id="UP001390339">
    <property type="component" value="Unassembled WGS sequence"/>
</dbReference>
<evidence type="ECO:0000256" key="2">
    <source>
        <dbReference type="ARBA" id="ARBA00023445"/>
    </source>
</evidence>
<evidence type="ECO:0000313" key="5">
    <source>
        <dbReference type="Proteomes" id="UP001390339"/>
    </source>
</evidence>
<evidence type="ECO:0000259" key="3">
    <source>
        <dbReference type="Pfam" id="PF01370"/>
    </source>
</evidence>
<sequence length="330" mass="35778">MVSTLLLTGTNGFVGFKVLLNALEQGYTVRAAIRSMSKSDFLSKHPKVQALNASDRLSFVEVPDITNPKAYEEAVKDVTHVIHLASPLPSPFLDPQTGIYEPNVKSVTSMLQAASQEPALKKLVIASSVFANIPFPPNADKITSESRLPDVPGPFDSMIPAYSAGKIGALNATERFIKDQNPSFDVVNVFPGFVFGTDDRALKVEDIMASTNRILLGVVTGQTAPGPMPAGACHVHDVATLFLRALNDGTPKNIGATVPHVFNEAWDVVKERYPEAVKNGTFAQGNQDTIPINWDAHQTEVDFGLKFKTWRDMVVDVAGQYLELSGKAKE</sequence>
<dbReference type="InterPro" id="IPR001509">
    <property type="entry name" value="Epimerase_deHydtase"/>
</dbReference>
<dbReference type="PANTHER" id="PTHR10366:SF564">
    <property type="entry name" value="STEROL-4-ALPHA-CARBOXYLATE 3-DEHYDROGENASE, DECARBOXYLATING"/>
    <property type="match status" value="1"/>
</dbReference>
<organism evidence="4 5">
    <name type="scientific">Apiospora arundinis</name>
    <dbReference type="NCBI Taxonomy" id="335852"/>
    <lineage>
        <taxon>Eukaryota</taxon>
        <taxon>Fungi</taxon>
        <taxon>Dikarya</taxon>
        <taxon>Ascomycota</taxon>
        <taxon>Pezizomycotina</taxon>
        <taxon>Sordariomycetes</taxon>
        <taxon>Xylariomycetidae</taxon>
        <taxon>Amphisphaeriales</taxon>
        <taxon>Apiosporaceae</taxon>
        <taxon>Apiospora</taxon>
    </lineage>
</organism>
<evidence type="ECO:0000256" key="1">
    <source>
        <dbReference type="ARBA" id="ARBA00023002"/>
    </source>
</evidence>
<dbReference type="InterPro" id="IPR036291">
    <property type="entry name" value="NAD(P)-bd_dom_sf"/>
</dbReference>
<comment type="similarity">
    <text evidence="2">Belongs to the NAD(P)-dependent epimerase/dehydratase family. Dihydroflavonol-4-reductase subfamily.</text>
</comment>
<dbReference type="PANTHER" id="PTHR10366">
    <property type="entry name" value="NAD DEPENDENT EPIMERASE/DEHYDRATASE"/>
    <property type="match status" value="1"/>
</dbReference>
<dbReference type="SUPFAM" id="SSF51735">
    <property type="entry name" value="NAD(P)-binding Rossmann-fold domains"/>
    <property type="match status" value="1"/>
</dbReference>
<reference evidence="4 5" key="1">
    <citation type="journal article" date="2024" name="IMA Fungus">
        <title>Apiospora arundinis, a panoply of carbohydrate-active enzymes and secondary metabolites.</title>
        <authorList>
            <person name="Sorensen T."/>
            <person name="Petersen C."/>
            <person name="Muurmann A.T."/>
            <person name="Christiansen J.V."/>
            <person name="Brundto M.L."/>
            <person name="Overgaard C.K."/>
            <person name="Boysen A.T."/>
            <person name="Wollenberg R.D."/>
            <person name="Larsen T.O."/>
            <person name="Sorensen J.L."/>
            <person name="Nielsen K.L."/>
            <person name="Sondergaard T.E."/>
        </authorList>
    </citation>
    <scope>NUCLEOTIDE SEQUENCE [LARGE SCALE GENOMIC DNA]</scope>
    <source>
        <strain evidence="4 5">AAU 773</strain>
    </source>
</reference>
<feature type="domain" description="NAD-dependent epimerase/dehydratase" evidence="3">
    <location>
        <begin position="6"/>
        <end position="248"/>
    </location>
</feature>
<protein>
    <submittedName>
        <fullName evidence="4">Cinnamoyl-CoA reductase</fullName>
    </submittedName>
</protein>
<evidence type="ECO:0000313" key="4">
    <source>
        <dbReference type="EMBL" id="KAK8859423.1"/>
    </source>
</evidence>
<accession>A0ABR2I9M0</accession>
<dbReference type="InterPro" id="IPR050425">
    <property type="entry name" value="NAD(P)_dehydrat-like"/>
</dbReference>
<dbReference type="Pfam" id="PF01370">
    <property type="entry name" value="Epimerase"/>
    <property type="match status" value="1"/>
</dbReference>
<dbReference type="EMBL" id="JAPCWZ010000006">
    <property type="protein sequence ID" value="KAK8859423.1"/>
    <property type="molecule type" value="Genomic_DNA"/>
</dbReference>
<name>A0ABR2I9M0_9PEZI</name>
<dbReference type="Gene3D" id="3.40.50.720">
    <property type="entry name" value="NAD(P)-binding Rossmann-like Domain"/>
    <property type="match status" value="1"/>
</dbReference>
<proteinExistence type="inferred from homology"/>
<comment type="caution">
    <text evidence="4">The sequence shown here is derived from an EMBL/GenBank/DDBJ whole genome shotgun (WGS) entry which is preliminary data.</text>
</comment>